<dbReference type="PIRSF" id="PIRSF001237">
    <property type="entry name" value="DHOdimr"/>
    <property type="match status" value="1"/>
</dbReference>
<evidence type="ECO:0000256" key="10">
    <source>
        <dbReference type="RuleBase" id="RU003440"/>
    </source>
</evidence>
<dbReference type="InterPro" id="IPR032466">
    <property type="entry name" value="Metal_Hydrolase"/>
</dbReference>
<keyword evidence="13" id="KW-1185">Reference proteome</keyword>
<comment type="caution">
    <text evidence="12">The sequence shown here is derived from an EMBL/GenBank/DDBJ whole genome shotgun (WGS) entry which is preliminary data.</text>
</comment>
<feature type="binding site" evidence="9">
    <location>
        <position position="147"/>
    </location>
    <ligand>
        <name>Zn(2+)</name>
        <dbReference type="ChEBI" id="CHEBI:29105"/>
        <label>2</label>
    </ligand>
</feature>
<feature type="binding site" evidence="9">
    <location>
        <position position="17"/>
    </location>
    <ligand>
        <name>Zn(2+)</name>
        <dbReference type="ChEBI" id="CHEBI:29105"/>
        <label>1</label>
    </ligand>
</feature>
<sequence length="358" mass="39170">MSDVPMTLRMRRPDDWHLHLRDGPMLDTVVPWSARHFRRAIVMPNLARPVCDARAAAAYRHRILDALARHRARTGIADTFEPLMTVYLTDDTDPRALVDAFRHGTVCAAKLYPAHATTNAAHGVRDVARIMPVLAAMADAGMPLLVHAEATAPSIDVFDREAVFIDQVLVPLVARLPGLKLVVEHITTREGVEFVVSAAATVAATLTPQHLLYNRNAMFQGGLRPHHYCLPVLKREDHRRALRRAATSGNPKFFLGTDSAPHTRQAKESACGCAGIFNAPSALSTYAQVFEEEGALDRLEAFCSLNGPAFYGLAPNAGHVTLVRDGERVPETIDTADGGVLTPFRAGETLDWRVLDDA</sequence>
<gene>
    <name evidence="9 12" type="primary">pyrC</name>
    <name evidence="12" type="ORF">GPY61_06645</name>
</gene>
<keyword evidence="7 9" id="KW-0862">Zinc</keyword>
<evidence type="ECO:0000256" key="9">
    <source>
        <dbReference type="HAMAP-Rule" id="MF_00219"/>
    </source>
</evidence>
<feature type="domain" description="Amidohydrolase-related" evidence="11">
    <location>
        <begin position="15"/>
        <end position="321"/>
    </location>
</feature>
<dbReference type="PANTHER" id="PTHR43137">
    <property type="entry name" value="DIHYDROOROTASE"/>
    <property type="match status" value="1"/>
</dbReference>
<dbReference type="Pfam" id="PF01979">
    <property type="entry name" value="Amidohydro_1"/>
    <property type="match status" value="1"/>
</dbReference>
<accession>A0A7X3FX17</accession>
<dbReference type="CDD" id="cd01294">
    <property type="entry name" value="DHOase"/>
    <property type="match status" value="1"/>
</dbReference>
<dbReference type="GO" id="GO:0005829">
    <property type="term" value="C:cytosol"/>
    <property type="evidence" value="ECO:0007669"/>
    <property type="project" value="TreeGrafter"/>
</dbReference>
<evidence type="ECO:0000256" key="5">
    <source>
        <dbReference type="ARBA" id="ARBA00022723"/>
    </source>
</evidence>
<evidence type="ECO:0000313" key="13">
    <source>
        <dbReference type="Proteomes" id="UP000443353"/>
    </source>
</evidence>
<dbReference type="UniPathway" id="UPA00070">
    <property type="reaction ID" value="UER00117"/>
</dbReference>
<dbReference type="GO" id="GO:0044205">
    <property type="term" value="P:'de novo' UMP biosynthetic process"/>
    <property type="evidence" value="ECO:0007669"/>
    <property type="project" value="UniProtKB-UniRule"/>
</dbReference>
<keyword evidence="6 9" id="KW-0378">Hydrolase</keyword>
<dbReference type="InterPro" id="IPR006680">
    <property type="entry name" value="Amidohydro-rel"/>
</dbReference>
<evidence type="ECO:0000259" key="11">
    <source>
        <dbReference type="Pfam" id="PF01979"/>
    </source>
</evidence>
<evidence type="ECO:0000256" key="2">
    <source>
        <dbReference type="ARBA" id="ARBA00004880"/>
    </source>
</evidence>
<dbReference type="PROSITE" id="PS00482">
    <property type="entry name" value="DIHYDROOROTASE_1"/>
    <property type="match status" value="1"/>
</dbReference>
<dbReference type="EMBL" id="WSES01000002">
    <property type="protein sequence ID" value="MVW59604.1"/>
    <property type="molecule type" value="Genomic_DNA"/>
</dbReference>
<evidence type="ECO:0000256" key="8">
    <source>
        <dbReference type="ARBA" id="ARBA00022975"/>
    </source>
</evidence>
<keyword evidence="8 9" id="KW-0665">Pyrimidine biosynthesis</keyword>
<comment type="similarity">
    <text evidence="3 9 10">Belongs to the metallo-dependent hydrolases superfamily. DHOase family. Class II DHOase subfamily.</text>
</comment>
<dbReference type="InterPro" id="IPR002195">
    <property type="entry name" value="Dihydroorotase_CS"/>
</dbReference>
<dbReference type="PANTHER" id="PTHR43137:SF1">
    <property type="entry name" value="DIHYDROOROTASE"/>
    <property type="match status" value="1"/>
</dbReference>
<feature type="modified residue" description="N6-carboxylysine" evidence="9">
    <location>
        <position position="110"/>
    </location>
</feature>
<dbReference type="AlphaFoldDB" id="A0A7X3FX17"/>
<name>A0A7X3FX17_9BURK</name>
<dbReference type="SUPFAM" id="SSF51556">
    <property type="entry name" value="Metallo-dependent hydrolases"/>
    <property type="match status" value="1"/>
</dbReference>
<evidence type="ECO:0000256" key="4">
    <source>
        <dbReference type="ARBA" id="ARBA00012860"/>
    </source>
</evidence>
<dbReference type="EC" id="3.5.2.3" evidence="4 9"/>
<feature type="binding site" evidence="9">
    <location>
        <position position="262"/>
    </location>
    <ligand>
        <name>substrate</name>
    </ligand>
</feature>
<feature type="binding site" evidence="9">
    <location>
        <position position="45"/>
    </location>
    <ligand>
        <name>substrate</name>
    </ligand>
</feature>
<protein>
    <recommendedName>
        <fullName evidence="4 9">Dihydroorotase</fullName>
        <shortName evidence="9">DHOase</shortName>
        <ecNumber evidence="4 9">3.5.2.3</ecNumber>
    </recommendedName>
</protein>
<feature type="active site" evidence="9">
    <location>
        <position position="258"/>
    </location>
</feature>
<comment type="cofactor">
    <cofactor evidence="9 10">
        <name>Zn(2+)</name>
        <dbReference type="ChEBI" id="CHEBI:29105"/>
    </cofactor>
    <text evidence="9 10">Binds 2 Zn(2+) ions per subunit.</text>
</comment>
<dbReference type="Proteomes" id="UP000443353">
    <property type="component" value="Unassembled WGS sequence"/>
</dbReference>
<organism evidence="12 13">
    <name type="scientific">Massilia cellulosiltytica</name>
    <dbReference type="NCBI Taxonomy" id="2683234"/>
    <lineage>
        <taxon>Bacteria</taxon>
        <taxon>Pseudomonadati</taxon>
        <taxon>Pseudomonadota</taxon>
        <taxon>Betaproteobacteria</taxon>
        <taxon>Burkholderiales</taxon>
        <taxon>Oxalobacteraceae</taxon>
        <taxon>Telluria group</taxon>
        <taxon>Massilia</taxon>
    </lineage>
</organism>
<feature type="binding site" evidence="9">
    <location>
        <position position="185"/>
    </location>
    <ligand>
        <name>Zn(2+)</name>
        <dbReference type="ChEBI" id="CHEBI:29105"/>
        <label>2</label>
    </ligand>
</feature>
<dbReference type="RefSeq" id="WP_160407764.1">
    <property type="nucleotide sequence ID" value="NZ_WSES01000002.1"/>
</dbReference>
<dbReference type="PROSITE" id="PS00483">
    <property type="entry name" value="DIHYDROOROTASE_2"/>
    <property type="match status" value="1"/>
</dbReference>
<evidence type="ECO:0000256" key="7">
    <source>
        <dbReference type="ARBA" id="ARBA00022833"/>
    </source>
</evidence>
<reference evidence="12 13" key="1">
    <citation type="submission" date="2019-12" db="EMBL/GenBank/DDBJ databases">
        <authorList>
            <person name="Li C."/>
            <person name="Zhao J."/>
        </authorList>
    </citation>
    <scope>NUCLEOTIDE SEQUENCE [LARGE SCALE GENOMIC DNA]</scope>
    <source>
        <strain evidence="12 13">NEAU-DD11</strain>
    </source>
</reference>
<evidence type="ECO:0000256" key="3">
    <source>
        <dbReference type="ARBA" id="ARBA00005631"/>
    </source>
</evidence>
<feature type="binding site" description="via carbamate group" evidence="9">
    <location>
        <position position="110"/>
    </location>
    <ligand>
        <name>Zn(2+)</name>
        <dbReference type="ChEBI" id="CHEBI:29105"/>
        <label>1</label>
    </ligand>
</feature>
<feature type="binding site" evidence="9">
    <location>
        <position position="258"/>
    </location>
    <ligand>
        <name>Zn(2+)</name>
        <dbReference type="ChEBI" id="CHEBI:29105"/>
        <label>1</label>
    </ligand>
</feature>
<feature type="binding site" evidence="9">
    <location>
        <position position="19"/>
    </location>
    <ligand>
        <name>Zn(2+)</name>
        <dbReference type="ChEBI" id="CHEBI:29105"/>
        <label>1</label>
    </ligand>
</feature>
<evidence type="ECO:0000256" key="6">
    <source>
        <dbReference type="ARBA" id="ARBA00022801"/>
    </source>
</evidence>
<dbReference type="GO" id="GO:0004151">
    <property type="term" value="F:dihydroorotase activity"/>
    <property type="evidence" value="ECO:0007669"/>
    <property type="project" value="UniProtKB-UniRule"/>
</dbReference>
<keyword evidence="5 9" id="KW-0479">Metal-binding</keyword>
<evidence type="ECO:0000256" key="1">
    <source>
        <dbReference type="ARBA" id="ARBA00002368"/>
    </source>
</evidence>
<dbReference type="HAMAP" id="MF_00219">
    <property type="entry name" value="PyrC_classII"/>
    <property type="match status" value="1"/>
</dbReference>
<feature type="binding site" evidence="9">
    <location>
        <position position="274"/>
    </location>
    <ligand>
        <name>substrate</name>
    </ligand>
</feature>
<comment type="subunit">
    <text evidence="9">Homodimer.</text>
</comment>
<feature type="binding site" evidence="9">
    <location>
        <begin position="19"/>
        <end position="21"/>
    </location>
    <ligand>
        <name>substrate</name>
    </ligand>
</feature>
<evidence type="ECO:0000313" key="12">
    <source>
        <dbReference type="EMBL" id="MVW59604.1"/>
    </source>
</evidence>
<dbReference type="GO" id="GO:0006207">
    <property type="term" value="P:'de novo' pyrimidine nucleobase biosynthetic process"/>
    <property type="evidence" value="ECO:0007669"/>
    <property type="project" value="TreeGrafter"/>
</dbReference>
<dbReference type="InterPro" id="IPR004721">
    <property type="entry name" value="DHOdimr"/>
</dbReference>
<dbReference type="NCBIfam" id="TIGR00856">
    <property type="entry name" value="pyrC_dimer"/>
    <property type="match status" value="1"/>
</dbReference>
<feature type="binding site" evidence="9">
    <location>
        <position position="230"/>
    </location>
    <ligand>
        <name>substrate</name>
    </ligand>
</feature>
<dbReference type="Gene3D" id="3.20.20.140">
    <property type="entry name" value="Metal-dependent hydrolases"/>
    <property type="match status" value="1"/>
</dbReference>
<comment type="catalytic activity">
    <reaction evidence="9 10">
        <text>(S)-dihydroorotate + H2O = N-carbamoyl-L-aspartate + H(+)</text>
        <dbReference type="Rhea" id="RHEA:24296"/>
        <dbReference type="ChEBI" id="CHEBI:15377"/>
        <dbReference type="ChEBI" id="CHEBI:15378"/>
        <dbReference type="ChEBI" id="CHEBI:30864"/>
        <dbReference type="ChEBI" id="CHEBI:32814"/>
        <dbReference type="EC" id="3.5.2.3"/>
    </reaction>
</comment>
<dbReference type="GO" id="GO:0008270">
    <property type="term" value="F:zinc ion binding"/>
    <property type="evidence" value="ECO:0007669"/>
    <property type="project" value="UniProtKB-UniRule"/>
</dbReference>
<feature type="binding site" description="via carbamate group" evidence="9">
    <location>
        <position position="110"/>
    </location>
    <ligand>
        <name>Zn(2+)</name>
        <dbReference type="ChEBI" id="CHEBI:29105"/>
        <label>2</label>
    </ligand>
</feature>
<proteinExistence type="inferred from homology"/>
<feature type="binding site" evidence="9">
    <location>
        <position position="147"/>
    </location>
    <ligand>
        <name>substrate</name>
    </ligand>
</feature>
<comment type="function">
    <text evidence="1 9">Catalyzes the reversible cyclization of carbamoyl aspartate to dihydroorotate.</text>
</comment>
<comment type="pathway">
    <text evidence="2 9 10">Pyrimidine metabolism; UMP biosynthesis via de novo pathway; (S)-dihydroorotate from bicarbonate: step 3/3.</text>
</comment>